<evidence type="ECO:0000256" key="2">
    <source>
        <dbReference type="ARBA" id="ARBA00003145"/>
    </source>
</evidence>
<dbReference type="Pfam" id="PF09335">
    <property type="entry name" value="VTT_dom"/>
    <property type="match status" value="1"/>
</dbReference>
<evidence type="ECO:0000313" key="13">
    <source>
        <dbReference type="Proteomes" id="UP001364224"/>
    </source>
</evidence>
<dbReference type="PROSITE" id="PS50035">
    <property type="entry name" value="PLD"/>
    <property type="match status" value="2"/>
</dbReference>
<dbReference type="SMART" id="SM00155">
    <property type="entry name" value="PLDc"/>
    <property type="match status" value="2"/>
</dbReference>
<evidence type="ECO:0000256" key="1">
    <source>
        <dbReference type="ARBA" id="ARBA00000798"/>
    </source>
</evidence>
<dbReference type="Pfam" id="PF00614">
    <property type="entry name" value="PLDc"/>
    <property type="match status" value="1"/>
</dbReference>
<dbReference type="InterPro" id="IPR015679">
    <property type="entry name" value="PLipase_D_fam"/>
</dbReference>
<evidence type="ECO:0000256" key="5">
    <source>
        <dbReference type="ARBA" id="ARBA00022525"/>
    </source>
</evidence>
<dbReference type="CDD" id="cd09140">
    <property type="entry name" value="PLDc_vPLD1_2_like_bac_1"/>
    <property type="match status" value="1"/>
</dbReference>
<feature type="transmembrane region" description="Helical" evidence="10">
    <location>
        <begin position="709"/>
        <end position="733"/>
    </location>
</feature>
<dbReference type="CDD" id="cd09143">
    <property type="entry name" value="PLDc_vPLD1_2_like_bac_2"/>
    <property type="match status" value="1"/>
</dbReference>
<feature type="transmembrane region" description="Helical" evidence="10">
    <location>
        <begin position="513"/>
        <end position="535"/>
    </location>
</feature>
<keyword evidence="10" id="KW-0472">Membrane</keyword>
<comment type="subcellular location">
    <subcellularLocation>
        <location evidence="3">Secreted</location>
    </subcellularLocation>
</comment>
<comment type="caution">
    <text evidence="12">The sequence shown here is derived from an EMBL/GenBank/DDBJ whole genome shotgun (WGS) entry which is preliminary data.</text>
</comment>
<dbReference type="PANTHER" id="PTHR18896">
    <property type="entry name" value="PHOSPHOLIPASE D"/>
    <property type="match status" value="1"/>
</dbReference>
<evidence type="ECO:0000256" key="6">
    <source>
        <dbReference type="ARBA" id="ARBA00022737"/>
    </source>
</evidence>
<feature type="transmembrane region" description="Helical" evidence="10">
    <location>
        <begin position="638"/>
        <end position="662"/>
    </location>
</feature>
<dbReference type="InterPro" id="IPR001736">
    <property type="entry name" value="PLipase_D/transphosphatidylase"/>
</dbReference>
<evidence type="ECO:0000256" key="3">
    <source>
        <dbReference type="ARBA" id="ARBA00004613"/>
    </source>
</evidence>
<reference evidence="12 13" key="1">
    <citation type="submission" date="2024-02" db="EMBL/GenBank/DDBJ databases">
        <title>Adaptive strategies in a cosmopolitan and abundant soil bacterium.</title>
        <authorList>
            <person name="Carini P."/>
        </authorList>
    </citation>
    <scope>NUCLEOTIDE SEQUENCE [LARGE SCALE GENOMIC DNA]</scope>
    <source>
        <strain evidence="12 13">AZCC 1608</strain>
    </source>
</reference>
<keyword evidence="13" id="KW-1185">Reference proteome</keyword>
<evidence type="ECO:0000256" key="9">
    <source>
        <dbReference type="ARBA" id="ARBA00029594"/>
    </source>
</evidence>
<keyword evidence="8" id="KW-0443">Lipid metabolism</keyword>
<evidence type="ECO:0000313" key="12">
    <source>
        <dbReference type="EMBL" id="MEH2553963.1"/>
    </source>
</evidence>
<keyword evidence="5" id="KW-0964">Secreted</keyword>
<keyword evidence="6" id="KW-0677">Repeat</keyword>
<feature type="transmembrane region" description="Helical" evidence="10">
    <location>
        <begin position="674"/>
        <end position="697"/>
    </location>
</feature>
<keyword evidence="10" id="KW-0812">Transmembrane</keyword>
<keyword evidence="10" id="KW-1133">Transmembrane helix</keyword>
<feature type="transmembrane region" description="Helical" evidence="10">
    <location>
        <begin position="597"/>
        <end position="618"/>
    </location>
</feature>
<gene>
    <name evidence="12" type="ORF">V1286_001492</name>
</gene>
<name>A0ABU8B5Y7_9BRAD</name>
<accession>A0ABU8B5Y7</accession>
<comment type="function">
    <text evidence="2">Could be a virulence factor.</text>
</comment>
<evidence type="ECO:0000259" key="11">
    <source>
        <dbReference type="PROSITE" id="PS50035"/>
    </source>
</evidence>
<dbReference type="EMBL" id="JAZHRV010000001">
    <property type="protein sequence ID" value="MEH2553963.1"/>
    <property type="molecule type" value="Genomic_DNA"/>
</dbReference>
<keyword evidence="7 12" id="KW-0378">Hydrolase</keyword>
<dbReference type="Pfam" id="PF13091">
    <property type="entry name" value="PLDc_2"/>
    <property type="match status" value="1"/>
</dbReference>
<dbReference type="InterPro" id="IPR025202">
    <property type="entry name" value="PLD-like_dom"/>
</dbReference>
<evidence type="ECO:0000256" key="7">
    <source>
        <dbReference type="ARBA" id="ARBA00022801"/>
    </source>
</evidence>
<comment type="catalytic activity">
    <reaction evidence="1">
        <text>a 1,2-diacyl-sn-glycero-3-phosphocholine + H2O = a 1,2-diacyl-sn-glycero-3-phosphate + choline + H(+)</text>
        <dbReference type="Rhea" id="RHEA:14445"/>
        <dbReference type="ChEBI" id="CHEBI:15354"/>
        <dbReference type="ChEBI" id="CHEBI:15377"/>
        <dbReference type="ChEBI" id="CHEBI:15378"/>
        <dbReference type="ChEBI" id="CHEBI:57643"/>
        <dbReference type="ChEBI" id="CHEBI:58608"/>
        <dbReference type="EC" id="3.1.4.4"/>
    </reaction>
</comment>
<sequence>MRSAKPFRVQERSCLPNVCSQRACARGPAPIVLPRCRLLQSSSILIPGDTVWRRCKAGRLAILNDAAAYFAALREALLLATSQVYIIGWDIHSLTRFVGPSGQADDGYPEELGAFLKALLKAKPELRINILSWNFPALYAAEREWNSAAKFTSETADRLCFCFDSSLPLGSSQHQKIVVIDGALAFVGGLDLTIRRWDTSAHEAHHPLRTDPDGKPYPPFHDVQCMVDGKAAVSLTELAENRWRAAGCTVETTVSVKGERWPASVPVQCRGMTVGIARTEIATASEAGVNEVALLFKASINAADRFIYIENQFTSATDIARLLTQRMLDVPQLRVLIVTPKMHSSWFESQAMQSGRGGFIAQFVAAGVMDRIRFLYPSTRDADQAAVVMVHSKVMIVDDRILRVGSANLNNRSMGADTECDLAFEATCGAHREYIARLRRSLIGHFCGVEEREIESNEADLFGFLDRLAERGGTKSLQPIDPAATAGSMATMVQPVADPREPLHLDRAANRMWTARTILAVSGLAAALAGLALAWQYTSLRDFADVGFVSSVISQSARTQFAPLLAIAAFVVGGLVVFPVLVLIAATSAALGPWMGFFSAGAGVLLSALTLFSIGRVLGQARLQRLLGRRAARVQSRIIGKGVVAVAMIRMVPIAPFSIVNLVAGASKLSLRDFLLGTVLGMAPGIAVMAALGAQIADLARNASWTNAVLLALAILAWIALCLGVQFLVTWMAGRRT</sequence>
<dbReference type="Proteomes" id="UP001364224">
    <property type="component" value="Unassembled WGS sequence"/>
</dbReference>
<feature type="domain" description="PLD phosphodiesterase" evidence="11">
    <location>
        <begin position="386"/>
        <end position="413"/>
    </location>
</feature>
<dbReference type="SUPFAM" id="SSF56024">
    <property type="entry name" value="Phospholipase D/nuclease"/>
    <property type="match status" value="2"/>
</dbReference>
<dbReference type="InterPro" id="IPR032816">
    <property type="entry name" value="VTT_dom"/>
</dbReference>
<protein>
    <recommendedName>
        <fullName evidence="4">Phospholipase D</fullName>
    </recommendedName>
    <alternativeName>
        <fullName evidence="9">Choline phosphatase</fullName>
    </alternativeName>
</protein>
<dbReference type="PANTHER" id="PTHR18896:SF76">
    <property type="entry name" value="PHOSPHOLIPASE"/>
    <property type="match status" value="1"/>
</dbReference>
<organism evidence="12 13">
    <name type="scientific">Bradyrhizobium algeriense</name>
    <dbReference type="NCBI Taxonomy" id="634784"/>
    <lineage>
        <taxon>Bacteria</taxon>
        <taxon>Pseudomonadati</taxon>
        <taxon>Pseudomonadota</taxon>
        <taxon>Alphaproteobacteria</taxon>
        <taxon>Hyphomicrobiales</taxon>
        <taxon>Nitrobacteraceae</taxon>
        <taxon>Bradyrhizobium</taxon>
    </lineage>
</organism>
<evidence type="ECO:0000256" key="8">
    <source>
        <dbReference type="ARBA" id="ARBA00023098"/>
    </source>
</evidence>
<evidence type="ECO:0000256" key="4">
    <source>
        <dbReference type="ARBA" id="ARBA00018392"/>
    </source>
</evidence>
<feature type="transmembrane region" description="Helical" evidence="10">
    <location>
        <begin position="564"/>
        <end position="591"/>
    </location>
</feature>
<evidence type="ECO:0000256" key="10">
    <source>
        <dbReference type="SAM" id="Phobius"/>
    </source>
</evidence>
<dbReference type="Gene3D" id="3.30.870.10">
    <property type="entry name" value="Endonuclease Chain A"/>
    <property type="match status" value="2"/>
</dbReference>
<dbReference type="GO" id="GO:0004630">
    <property type="term" value="F:phospholipase D activity"/>
    <property type="evidence" value="ECO:0007669"/>
    <property type="project" value="UniProtKB-EC"/>
</dbReference>
<proteinExistence type="predicted"/>
<feature type="domain" description="PLD phosphodiesterase" evidence="11">
    <location>
        <begin position="169"/>
        <end position="196"/>
    </location>
</feature>